<dbReference type="NCBIfam" id="TIGR00475">
    <property type="entry name" value="selB"/>
    <property type="match status" value="1"/>
</dbReference>
<evidence type="ECO:0000256" key="8">
    <source>
        <dbReference type="ARBA" id="ARBA00031615"/>
    </source>
</evidence>
<evidence type="ECO:0000256" key="7">
    <source>
        <dbReference type="ARBA" id="ARBA00025526"/>
    </source>
</evidence>
<proteinExistence type="predicted"/>
<dbReference type="GO" id="GO:0001514">
    <property type="term" value="P:selenocysteine incorporation"/>
    <property type="evidence" value="ECO:0007669"/>
    <property type="project" value="InterPro"/>
</dbReference>
<dbReference type="CDD" id="cd04171">
    <property type="entry name" value="SelB"/>
    <property type="match status" value="1"/>
</dbReference>
<evidence type="ECO:0000259" key="9">
    <source>
        <dbReference type="PROSITE" id="PS51722"/>
    </source>
</evidence>
<dbReference type="SUPFAM" id="SSF52540">
    <property type="entry name" value="P-loop containing nucleoside triphosphate hydrolases"/>
    <property type="match status" value="1"/>
</dbReference>
<keyword evidence="5" id="KW-0648">Protein biosynthesis</keyword>
<evidence type="ECO:0000256" key="3">
    <source>
        <dbReference type="ARBA" id="ARBA00022490"/>
    </source>
</evidence>
<dbReference type="Pfam" id="PF25461">
    <property type="entry name" value="Beta-barrel_SelB"/>
    <property type="match status" value="1"/>
</dbReference>
<dbReference type="PROSITE" id="PS00301">
    <property type="entry name" value="G_TR_1"/>
    <property type="match status" value="1"/>
</dbReference>
<keyword evidence="3" id="KW-0963">Cytoplasm</keyword>
<dbReference type="Pfam" id="PF00009">
    <property type="entry name" value="GTP_EFTU"/>
    <property type="match status" value="1"/>
</dbReference>
<evidence type="ECO:0000256" key="1">
    <source>
        <dbReference type="ARBA" id="ARBA00004496"/>
    </source>
</evidence>
<dbReference type="InterPro" id="IPR009001">
    <property type="entry name" value="Transl_elong_EF1A/Init_IF2_C"/>
</dbReference>
<dbReference type="AlphaFoldDB" id="A0A160VD54"/>
<evidence type="ECO:0000256" key="4">
    <source>
        <dbReference type="ARBA" id="ARBA00022741"/>
    </source>
</evidence>
<dbReference type="Gene3D" id="1.10.10.2770">
    <property type="match status" value="1"/>
</dbReference>
<dbReference type="SUPFAM" id="SSF46785">
    <property type="entry name" value="Winged helix' DNA-binding domain"/>
    <property type="match status" value="1"/>
</dbReference>
<dbReference type="Gene3D" id="2.40.30.10">
    <property type="entry name" value="Translation factors"/>
    <property type="match status" value="1"/>
</dbReference>
<dbReference type="InterPro" id="IPR057335">
    <property type="entry name" value="Beta-barrel_SelB"/>
</dbReference>
<dbReference type="InterPro" id="IPR000795">
    <property type="entry name" value="T_Tr_GTP-bd_dom"/>
</dbReference>
<dbReference type="InterPro" id="IPR004161">
    <property type="entry name" value="EFTu-like_2"/>
</dbReference>
<dbReference type="InterPro" id="IPR005225">
    <property type="entry name" value="Small_GTP-bd"/>
</dbReference>
<dbReference type="CDD" id="cd15491">
    <property type="entry name" value="selB_III"/>
    <property type="match status" value="1"/>
</dbReference>
<dbReference type="GO" id="GO:0003924">
    <property type="term" value="F:GTPase activity"/>
    <property type="evidence" value="ECO:0007669"/>
    <property type="project" value="InterPro"/>
</dbReference>
<dbReference type="PANTHER" id="PTHR43721">
    <property type="entry name" value="ELONGATION FACTOR TU-RELATED"/>
    <property type="match status" value="1"/>
</dbReference>
<evidence type="ECO:0000256" key="5">
    <source>
        <dbReference type="ARBA" id="ARBA00022917"/>
    </source>
</evidence>
<gene>
    <name evidence="10" type="ORF">MGWOODY_Mmi344</name>
</gene>
<dbReference type="GO" id="GO:0003723">
    <property type="term" value="F:RNA binding"/>
    <property type="evidence" value="ECO:0007669"/>
    <property type="project" value="InterPro"/>
</dbReference>
<dbReference type="Pfam" id="PF03144">
    <property type="entry name" value="GTP_EFTU_D2"/>
    <property type="match status" value="1"/>
</dbReference>
<evidence type="ECO:0000256" key="6">
    <source>
        <dbReference type="ARBA" id="ARBA00023134"/>
    </source>
</evidence>
<dbReference type="Gene3D" id="3.40.50.300">
    <property type="entry name" value="P-loop containing nucleotide triphosphate hydrolases"/>
    <property type="match status" value="1"/>
</dbReference>
<feature type="domain" description="Tr-type G" evidence="9">
    <location>
        <begin position="1"/>
        <end position="170"/>
    </location>
</feature>
<comment type="subcellular location">
    <subcellularLocation>
        <location evidence="1">Cytoplasm</location>
    </subcellularLocation>
</comment>
<organism evidence="10">
    <name type="scientific">hydrothermal vent metagenome</name>
    <dbReference type="NCBI Taxonomy" id="652676"/>
    <lineage>
        <taxon>unclassified sequences</taxon>
        <taxon>metagenomes</taxon>
        <taxon>ecological metagenomes</taxon>
    </lineage>
</organism>
<evidence type="ECO:0000313" key="10">
    <source>
        <dbReference type="EMBL" id="CUV08283.1"/>
    </source>
</evidence>
<dbReference type="InterPro" id="IPR036388">
    <property type="entry name" value="WH-like_DNA-bd_sf"/>
</dbReference>
<dbReference type="EMBL" id="FAXC01000039">
    <property type="protein sequence ID" value="CUV08283.1"/>
    <property type="molecule type" value="Genomic_DNA"/>
</dbReference>
<dbReference type="InterPro" id="IPR050055">
    <property type="entry name" value="EF-Tu_GTPase"/>
</dbReference>
<comment type="function">
    <text evidence="7">Translation factor necessary for the incorporation of selenocysteine into proteins. It probably replaces EF-Tu for the insertion of selenocysteine directed by the UGA codon. SelB binds GTP and GDP.</text>
</comment>
<name>A0A160VD54_9ZZZZ</name>
<dbReference type="InterPro" id="IPR027417">
    <property type="entry name" value="P-loop_NTPase"/>
</dbReference>
<sequence length="616" mass="69061">MSQIVIGTAGHIDHGKTALVKALTGTDTDRLAEEKSRGMTIDLGFAYLDKNITIIDVPGHERFIRNMVAGVSTIHIALLVIAVDDGIMPQTREHLHILRLLGVKHGIIALTKTDLAEDTDWIDLIELEIRDLISDTFLKEAPIIRTSVETGEGIEVLKSEITTQSKVIQTNLDREFFHLAVDRVFSKTGFGSVVTGTVLSGKTKTGQELEIIPGNKKVKIRGMQTHNTETSVVKMGDRAAINLAGTELENLYRGTVIAEPNWVNSTEKLIARVTMIADTKWKLKNRQRVHLHIGTAEVIAKVMMMEKVLEAGQNGNVLFLLEKPAAVIMDSQFIIRSFSPMETIGGCIVLDPNPISNKSALKKWMKMISKSQGERLKQFVEYLWKSPKSAGNWARDFHISEKQIKSLIKDESIFNEKGFLFTPKMRDESIDLLRSILQNFHEENPYAKSLSQVRAKEISGFSVNWLSFLLVKISDELIYSEGGYALKSHAIVLSDFDKKLAVTLEKAIRDANFGLLTADQIPLENPKKTIEILHILKDRGKIMTLAHGLWIHVEVLDKLKNELSRYFSSKPEMKVADFKNITNTSRKTAIPLLEYCDKRGLTERDGDVRLKGESLA</sequence>
<dbReference type="InterPro" id="IPR009000">
    <property type="entry name" value="Transl_B-barrel_sf"/>
</dbReference>
<dbReference type="InterPro" id="IPR004535">
    <property type="entry name" value="Transl_elong_SelB"/>
</dbReference>
<dbReference type="NCBIfam" id="TIGR00231">
    <property type="entry name" value="small_GTP"/>
    <property type="match status" value="1"/>
</dbReference>
<dbReference type="SUPFAM" id="SSF50447">
    <property type="entry name" value="Translation proteins"/>
    <property type="match status" value="1"/>
</dbReference>
<keyword evidence="6" id="KW-0342">GTP-binding</keyword>
<dbReference type="InterPro" id="IPR031157">
    <property type="entry name" value="G_TR_CS"/>
</dbReference>
<dbReference type="InterPro" id="IPR015191">
    <property type="entry name" value="SelB_WHD4"/>
</dbReference>
<dbReference type="GO" id="GO:0005737">
    <property type="term" value="C:cytoplasm"/>
    <property type="evidence" value="ECO:0007669"/>
    <property type="project" value="UniProtKB-SubCell"/>
</dbReference>
<reference evidence="10" key="1">
    <citation type="submission" date="2015-10" db="EMBL/GenBank/DDBJ databases">
        <authorList>
            <person name="Gilbert D.G."/>
        </authorList>
    </citation>
    <scope>NUCLEOTIDE SEQUENCE</scope>
</reference>
<keyword evidence="4" id="KW-0547">Nucleotide-binding</keyword>
<dbReference type="Gene3D" id="1.10.10.10">
    <property type="entry name" value="Winged helix-like DNA-binding domain superfamily/Winged helix DNA-binding domain"/>
    <property type="match status" value="1"/>
</dbReference>
<accession>A0A160VD54</accession>
<dbReference type="PANTHER" id="PTHR43721:SF11">
    <property type="entry name" value="SELENOCYSTEINE-SPECIFIC ELONGATION FACTOR"/>
    <property type="match status" value="1"/>
</dbReference>
<dbReference type="GO" id="GO:0003746">
    <property type="term" value="F:translation elongation factor activity"/>
    <property type="evidence" value="ECO:0007669"/>
    <property type="project" value="UniProtKB-KW"/>
</dbReference>
<protein>
    <recommendedName>
        <fullName evidence="2">Selenocysteine-specific elongation factor</fullName>
    </recommendedName>
    <alternativeName>
        <fullName evidence="8">SelB translation factor</fullName>
    </alternativeName>
</protein>
<evidence type="ECO:0000256" key="2">
    <source>
        <dbReference type="ARBA" id="ARBA00015953"/>
    </source>
</evidence>
<dbReference type="PROSITE" id="PS51722">
    <property type="entry name" value="G_TR_2"/>
    <property type="match status" value="1"/>
</dbReference>
<dbReference type="CDD" id="cd03696">
    <property type="entry name" value="SelB_II"/>
    <property type="match status" value="1"/>
</dbReference>
<keyword evidence="10" id="KW-0251">Elongation factor</keyword>
<dbReference type="Pfam" id="PF09107">
    <property type="entry name" value="WHD_3rd_SelB"/>
    <property type="match status" value="1"/>
</dbReference>
<dbReference type="InterPro" id="IPR036390">
    <property type="entry name" value="WH_DNA-bd_sf"/>
</dbReference>
<dbReference type="SUPFAM" id="SSF50465">
    <property type="entry name" value="EF-Tu/eEF-1alpha/eIF2-gamma C-terminal domain"/>
    <property type="match status" value="1"/>
</dbReference>
<dbReference type="GO" id="GO:0005525">
    <property type="term" value="F:GTP binding"/>
    <property type="evidence" value="ECO:0007669"/>
    <property type="project" value="UniProtKB-KW"/>
</dbReference>